<evidence type="ECO:0000256" key="1">
    <source>
        <dbReference type="SAM" id="MobiDB-lite"/>
    </source>
</evidence>
<name>A0AAV2FSN4_9ROSI</name>
<evidence type="ECO:0000313" key="2">
    <source>
        <dbReference type="EMBL" id="CAL1401373.1"/>
    </source>
</evidence>
<proteinExistence type="predicted"/>
<feature type="compositionally biased region" description="Acidic residues" evidence="1">
    <location>
        <begin position="1"/>
        <end position="10"/>
    </location>
</feature>
<organism evidence="2 3">
    <name type="scientific">Linum trigynum</name>
    <dbReference type="NCBI Taxonomy" id="586398"/>
    <lineage>
        <taxon>Eukaryota</taxon>
        <taxon>Viridiplantae</taxon>
        <taxon>Streptophyta</taxon>
        <taxon>Embryophyta</taxon>
        <taxon>Tracheophyta</taxon>
        <taxon>Spermatophyta</taxon>
        <taxon>Magnoliopsida</taxon>
        <taxon>eudicotyledons</taxon>
        <taxon>Gunneridae</taxon>
        <taxon>Pentapetalae</taxon>
        <taxon>rosids</taxon>
        <taxon>fabids</taxon>
        <taxon>Malpighiales</taxon>
        <taxon>Linaceae</taxon>
        <taxon>Linum</taxon>
    </lineage>
</organism>
<gene>
    <name evidence="2" type="ORF">LTRI10_LOCUS41434</name>
</gene>
<sequence>MKMMPDDEFEQMVFDRDDSSSDMETEGHNFELKSRAAPEGRPKPTVPGKGRVRRAVEVLESKAKTKSPAAVCVGIADLEDTQKEVLAGGLHLNEYGSNDGHLLLGSRKQPFLELEDD</sequence>
<evidence type="ECO:0000313" key="3">
    <source>
        <dbReference type="Proteomes" id="UP001497516"/>
    </source>
</evidence>
<accession>A0AAV2FSN4</accession>
<dbReference type="EMBL" id="OZ034820">
    <property type="protein sequence ID" value="CAL1401373.1"/>
    <property type="molecule type" value="Genomic_DNA"/>
</dbReference>
<protein>
    <submittedName>
        <fullName evidence="2">Uncharacterized protein</fullName>
    </submittedName>
</protein>
<reference evidence="2 3" key="1">
    <citation type="submission" date="2024-04" db="EMBL/GenBank/DDBJ databases">
        <authorList>
            <person name="Fracassetti M."/>
        </authorList>
    </citation>
    <scope>NUCLEOTIDE SEQUENCE [LARGE SCALE GENOMIC DNA]</scope>
</reference>
<keyword evidence="3" id="KW-1185">Reference proteome</keyword>
<feature type="region of interest" description="Disordered" evidence="1">
    <location>
        <begin position="1"/>
        <end position="53"/>
    </location>
</feature>
<dbReference type="AlphaFoldDB" id="A0AAV2FSN4"/>
<feature type="compositionally biased region" description="Basic and acidic residues" evidence="1">
    <location>
        <begin position="13"/>
        <end position="42"/>
    </location>
</feature>
<dbReference type="Proteomes" id="UP001497516">
    <property type="component" value="Chromosome 7"/>
</dbReference>